<evidence type="ECO:0000259" key="1">
    <source>
        <dbReference type="Pfam" id="PF03992"/>
    </source>
</evidence>
<gene>
    <name evidence="2" type="ORF">AVDCRST_MAG58-243</name>
</gene>
<reference evidence="2" key="1">
    <citation type="submission" date="2020-02" db="EMBL/GenBank/DDBJ databases">
        <authorList>
            <person name="Meier V. D."/>
        </authorList>
    </citation>
    <scope>NUCLEOTIDE SEQUENCE</scope>
    <source>
        <strain evidence="2">AVDCRST_MAG58</strain>
    </source>
</reference>
<dbReference type="Gene3D" id="3.30.70.100">
    <property type="match status" value="1"/>
</dbReference>
<organism evidence="2">
    <name type="scientific">uncultured Rubrobacteraceae bacterium</name>
    <dbReference type="NCBI Taxonomy" id="349277"/>
    <lineage>
        <taxon>Bacteria</taxon>
        <taxon>Bacillati</taxon>
        <taxon>Actinomycetota</taxon>
        <taxon>Rubrobacteria</taxon>
        <taxon>Rubrobacterales</taxon>
        <taxon>Rubrobacteraceae</taxon>
        <taxon>environmental samples</taxon>
    </lineage>
</organism>
<dbReference type="InterPro" id="IPR007138">
    <property type="entry name" value="ABM_dom"/>
</dbReference>
<dbReference type="EMBL" id="CADCVF010000005">
    <property type="protein sequence ID" value="CAA9444156.1"/>
    <property type="molecule type" value="Genomic_DNA"/>
</dbReference>
<dbReference type="AlphaFoldDB" id="A0A6J4QGC0"/>
<feature type="domain" description="ABM" evidence="1">
    <location>
        <begin position="16"/>
        <end position="58"/>
    </location>
</feature>
<name>A0A6J4QGC0_9ACTN</name>
<proteinExistence type="predicted"/>
<dbReference type="InterPro" id="IPR011008">
    <property type="entry name" value="Dimeric_a/b-barrel"/>
</dbReference>
<accession>A0A6J4QGC0</accession>
<protein>
    <recommendedName>
        <fullName evidence="1">ABM domain-containing protein</fullName>
    </recommendedName>
</protein>
<dbReference type="Pfam" id="PF03992">
    <property type="entry name" value="ABM"/>
    <property type="match status" value="1"/>
</dbReference>
<evidence type="ECO:0000313" key="2">
    <source>
        <dbReference type="EMBL" id="CAA9444156.1"/>
    </source>
</evidence>
<sequence>MPYLFERHRIRDYARWREVFDADTGNREAAGCRGARIFRNAEDPQEVVVLFEWDSLERARRRIESARLGQEYDKAGVSEGIGQTEFYPLEEEPRPSA</sequence>
<dbReference type="SUPFAM" id="SSF54909">
    <property type="entry name" value="Dimeric alpha+beta barrel"/>
    <property type="match status" value="1"/>
</dbReference>